<reference evidence="9 10" key="1">
    <citation type="submission" date="2018-10" db="EMBL/GenBank/DDBJ databases">
        <title>Phylogenomics of Brevibacillus.</title>
        <authorList>
            <person name="Dunlap C."/>
        </authorList>
    </citation>
    <scope>NUCLEOTIDE SEQUENCE [LARGE SCALE GENOMIC DNA]</scope>
    <source>
        <strain evidence="9 10">JCM 15085</strain>
    </source>
</reference>
<evidence type="ECO:0000256" key="7">
    <source>
        <dbReference type="ARBA" id="ARBA00023136"/>
    </source>
</evidence>
<organism evidence="9 10">
    <name type="scientific">Brevibacillus panacihumi</name>
    <dbReference type="NCBI Taxonomy" id="497735"/>
    <lineage>
        <taxon>Bacteria</taxon>
        <taxon>Bacillati</taxon>
        <taxon>Bacillota</taxon>
        <taxon>Bacilli</taxon>
        <taxon>Bacillales</taxon>
        <taxon>Paenibacillaceae</taxon>
        <taxon>Brevibacillus</taxon>
    </lineage>
</organism>
<comment type="caution">
    <text evidence="9">The sequence shown here is derived from an EMBL/GenBank/DDBJ whole genome shotgun (WGS) entry which is preliminary data.</text>
</comment>
<comment type="subcellular location">
    <subcellularLocation>
        <location evidence="1">Membrane</location>
        <topology evidence="1">Multi-pass membrane protein</topology>
    </subcellularLocation>
</comment>
<dbReference type="NCBIfam" id="TIGR00912">
    <property type="entry name" value="2A0309"/>
    <property type="match status" value="1"/>
</dbReference>
<dbReference type="EMBL" id="RHHT01000027">
    <property type="protein sequence ID" value="RNB77921.1"/>
    <property type="molecule type" value="Genomic_DNA"/>
</dbReference>
<sequence length="366" mass="41525">MNKLIPPKLTVLQYIFLIHGTQVGIGVLSMPRELAEAAGTDGWISLLIGWGAAVIASLLIISVMKRYPNHTIVELLPLFLGKWVGGAAIALVILYCLLACITVIGNTVGILNIWILTQTPGYLIVFLFVIPTYVILKKGIHVLARYSELIFYLTLWMPIVLTTTLSDSHWLNLLPVVKEGWGPIISGARLTVYSFLGFELAFFAYPFLHNKKYAALGIVAANTWSLLVFLHVTILCFTYFSPDEITKYTWPTLILLKGIEYRFLERVDITFLSFYLMVLSTTILPYVYFTILSSSHLLKKWDPVKQLKVFLILLVAAFWLYTPTFMDLRRLTELWSHAGLIFGYFVPLLISGPIWLYHRSAKGRKI</sequence>
<dbReference type="AlphaFoldDB" id="A0A3M8CR63"/>
<dbReference type="InterPro" id="IPR004761">
    <property type="entry name" value="Spore_GerAB"/>
</dbReference>
<evidence type="ECO:0000256" key="8">
    <source>
        <dbReference type="SAM" id="Phobius"/>
    </source>
</evidence>
<dbReference type="Pfam" id="PF03845">
    <property type="entry name" value="Spore_permease"/>
    <property type="match status" value="1"/>
</dbReference>
<dbReference type="GO" id="GO:0009847">
    <property type="term" value="P:spore germination"/>
    <property type="evidence" value="ECO:0007669"/>
    <property type="project" value="InterPro"/>
</dbReference>
<accession>A0A3M8CR63</accession>
<dbReference type="PANTHER" id="PTHR34975:SF2">
    <property type="entry name" value="SPORE GERMINATION PROTEIN A2"/>
    <property type="match status" value="1"/>
</dbReference>
<keyword evidence="4" id="KW-0309">Germination</keyword>
<dbReference type="PANTHER" id="PTHR34975">
    <property type="entry name" value="SPORE GERMINATION PROTEIN A2"/>
    <property type="match status" value="1"/>
</dbReference>
<evidence type="ECO:0000256" key="4">
    <source>
        <dbReference type="ARBA" id="ARBA00022544"/>
    </source>
</evidence>
<feature type="transmembrane region" description="Helical" evidence="8">
    <location>
        <begin position="148"/>
        <end position="170"/>
    </location>
</feature>
<keyword evidence="5 8" id="KW-0812">Transmembrane</keyword>
<evidence type="ECO:0000256" key="6">
    <source>
        <dbReference type="ARBA" id="ARBA00022989"/>
    </source>
</evidence>
<evidence type="ECO:0000256" key="2">
    <source>
        <dbReference type="ARBA" id="ARBA00007998"/>
    </source>
</evidence>
<gene>
    <name evidence="9" type="ORF">EDM58_12980</name>
</gene>
<comment type="similarity">
    <text evidence="2">Belongs to the amino acid-polyamine-organocation (APC) superfamily. Spore germination protein (SGP) (TC 2.A.3.9) family.</text>
</comment>
<feature type="transmembrane region" description="Helical" evidence="8">
    <location>
        <begin position="83"/>
        <end position="105"/>
    </location>
</feature>
<dbReference type="GO" id="GO:0016020">
    <property type="term" value="C:membrane"/>
    <property type="evidence" value="ECO:0007669"/>
    <property type="project" value="UniProtKB-SubCell"/>
</dbReference>
<evidence type="ECO:0000313" key="10">
    <source>
        <dbReference type="Proteomes" id="UP000281915"/>
    </source>
</evidence>
<keyword evidence="6 8" id="KW-1133">Transmembrane helix</keyword>
<feature type="transmembrane region" description="Helical" evidence="8">
    <location>
        <begin position="12"/>
        <end position="30"/>
    </location>
</feature>
<dbReference type="Gene3D" id="1.20.1740.10">
    <property type="entry name" value="Amino acid/polyamine transporter I"/>
    <property type="match status" value="1"/>
</dbReference>
<feature type="transmembrane region" description="Helical" evidence="8">
    <location>
        <begin position="42"/>
        <end position="63"/>
    </location>
</feature>
<feature type="transmembrane region" description="Helical" evidence="8">
    <location>
        <begin position="269"/>
        <end position="289"/>
    </location>
</feature>
<keyword evidence="3" id="KW-0813">Transport</keyword>
<evidence type="ECO:0000256" key="1">
    <source>
        <dbReference type="ARBA" id="ARBA00004141"/>
    </source>
</evidence>
<feature type="transmembrane region" description="Helical" evidence="8">
    <location>
        <begin position="190"/>
        <end position="208"/>
    </location>
</feature>
<keyword evidence="7 8" id="KW-0472">Membrane</keyword>
<name>A0A3M8CR63_9BACL</name>
<evidence type="ECO:0000256" key="3">
    <source>
        <dbReference type="ARBA" id="ARBA00022448"/>
    </source>
</evidence>
<feature type="transmembrane region" description="Helical" evidence="8">
    <location>
        <begin position="111"/>
        <end position="136"/>
    </location>
</feature>
<evidence type="ECO:0000256" key="5">
    <source>
        <dbReference type="ARBA" id="ARBA00022692"/>
    </source>
</evidence>
<dbReference type="Proteomes" id="UP000281915">
    <property type="component" value="Unassembled WGS sequence"/>
</dbReference>
<feature type="transmembrane region" description="Helical" evidence="8">
    <location>
        <begin position="215"/>
        <end position="240"/>
    </location>
</feature>
<feature type="transmembrane region" description="Helical" evidence="8">
    <location>
        <begin position="338"/>
        <end position="357"/>
    </location>
</feature>
<protein>
    <submittedName>
        <fullName evidence="9">Spore gernimation protein</fullName>
    </submittedName>
</protein>
<dbReference type="RefSeq" id="WP_122913713.1">
    <property type="nucleotide sequence ID" value="NZ_RHHT01000027.1"/>
</dbReference>
<proteinExistence type="inferred from homology"/>
<feature type="transmembrane region" description="Helical" evidence="8">
    <location>
        <begin position="309"/>
        <end position="326"/>
    </location>
</feature>
<evidence type="ECO:0000313" key="9">
    <source>
        <dbReference type="EMBL" id="RNB77921.1"/>
    </source>
</evidence>